<dbReference type="PANTHER" id="PTHR30061:SF50">
    <property type="entry name" value="MALTOSE_MALTODEXTRIN-BINDING PERIPLASMIC PROTEIN"/>
    <property type="match status" value="1"/>
</dbReference>
<evidence type="ECO:0000256" key="1">
    <source>
        <dbReference type="ARBA" id="ARBA00008520"/>
    </source>
</evidence>
<feature type="chain" id="PRO_5046369512" evidence="5">
    <location>
        <begin position="31"/>
        <end position="420"/>
    </location>
</feature>
<evidence type="ECO:0000313" key="7">
    <source>
        <dbReference type="Proteomes" id="UP001215216"/>
    </source>
</evidence>
<keyword evidence="3" id="KW-0762">Sugar transport</keyword>
<dbReference type="InterPro" id="IPR006059">
    <property type="entry name" value="SBP"/>
</dbReference>
<evidence type="ECO:0000313" key="6">
    <source>
        <dbReference type="EMBL" id="WFM82961.1"/>
    </source>
</evidence>
<evidence type="ECO:0000256" key="5">
    <source>
        <dbReference type="SAM" id="SignalP"/>
    </source>
</evidence>
<protein>
    <submittedName>
        <fullName evidence="6">Maltose ABC transporter substrate-binding protein</fullName>
    </submittedName>
</protein>
<dbReference type="Proteomes" id="UP001215216">
    <property type="component" value="Chromosome"/>
</dbReference>
<dbReference type="Pfam" id="PF13416">
    <property type="entry name" value="SBP_bac_8"/>
    <property type="match status" value="1"/>
</dbReference>
<name>A0ABY8G121_9ACTO</name>
<reference evidence="6 7" key="1">
    <citation type="submission" date="2023-03" db="EMBL/GenBank/DDBJ databases">
        <title>Complete genome of Arcanobacterium canis strain DSM 25104 isolated in 2010 from a canine otitis externa in Germany.</title>
        <authorList>
            <person name="Borowiak M."/>
            <person name="Kreitlow A."/>
            <person name="Malorny B."/>
            <person name="Laemmler C."/>
            <person name="Prenger-Berninghoff E."/>
            <person name="Ploetz M."/>
            <person name="Abdulmawjood A."/>
        </authorList>
    </citation>
    <scope>NUCLEOTIDE SEQUENCE [LARGE SCALE GENOMIC DNA]</scope>
    <source>
        <strain evidence="6 7">DSM 25104</strain>
    </source>
</reference>
<dbReference type="PROSITE" id="PS51257">
    <property type="entry name" value="PROKAR_LIPOPROTEIN"/>
    <property type="match status" value="1"/>
</dbReference>
<dbReference type="EMBL" id="CP121208">
    <property type="protein sequence ID" value="WFM82961.1"/>
    <property type="molecule type" value="Genomic_DNA"/>
</dbReference>
<comment type="similarity">
    <text evidence="1">Belongs to the bacterial solute-binding protein 1 family.</text>
</comment>
<dbReference type="CDD" id="cd13586">
    <property type="entry name" value="PBP2_Maltose_binding_like"/>
    <property type="match status" value="1"/>
</dbReference>
<dbReference type="Gene3D" id="3.40.190.10">
    <property type="entry name" value="Periplasmic binding protein-like II"/>
    <property type="match status" value="2"/>
</dbReference>
<keyword evidence="4 5" id="KW-0732">Signal</keyword>
<proteinExistence type="inferred from homology"/>
<dbReference type="InterPro" id="IPR006060">
    <property type="entry name" value="Maltose/Cyclodextrin-bd"/>
</dbReference>
<evidence type="ECO:0000256" key="4">
    <source>
        <dbReference type="ARBA" id="ARBA00022729"/>
    </source>
</evidence>
<keyword evidence="7" id="KW-1185">Reference proteome</keyword>
<feature type="signal peptide" evidence="5">
    <location>
        <begin position="1"/>
        <end position="30"/>
    </location>
</feature>
<evidence type="ECO:0000256" key="2">
    <source>
        <dbReference type="ARBA" id="ARBA00022448"/>
    </source>
</evidence>
<evidence type="ECO:0000256" key="3">
    <source>
        <dbReference type="ARBA" id="ARBA00022597"/>
    </source>
</evidence>
<dbReference type="PRINTS" id="PR00181">
    <property type="entry name" value="MALTOSEBP"/>
</dbReference>
<accession>A0ABY8G121</accession>
<keyword evidence="2" id="KW-0813">Transport</keyword>
<dbReference type="SUPFAM" id="SSF53850">
    <property type="entry name" value="Periplasmic binding protein-like II"/>
    <property type="match status" value="1"/>
</dbReference>
<dbReference type="RefSeq" id="WP_278012387.1">
    <property type="nucleotide sequence ID" value="NZ_CP121208.1"/>
</dbReference>
<dbReference type="PANTHER" id="PTHR30061">
    <property type="entry name" value="MALTOSE-BINDING PERIPLASMIC PROTEIN"/>
    <property type="match status" value="1"/>
</dbReference>
<sequence length="420" mass="44651">MNLRGDLKVLTRKKFFASAAVLALMTSVFAGCSSNGAQKETTKNTASGSTEITVWADASHIEAVKDAAKEFTQKSGVKVTLVQKDFGQLRQDLITQVPAGKGPDVSIGPNDWAGLLATDGVIQPIELGKVKDQFAKAAIDAFTYNGQTYGVPYSVENLALIRNTELAPQAPKTWDDMKAAGKAAGTEYPYLLQVSENGDPYSLYPAQTSFGSFVFAQKADGSYDPSKMTIGDDNGKKFAQWMASEAKEGNLLTAMTGDIALSKFTSKASPFFITGPWNVEAIKKAGIHMSVDPLPSAGGQPAKPFVGVQGFYLSAKTKNKLAATNFLTNFIATPDVQEALYKAGNVPPALTVTMEKVASDPVVKGFIDAGKGGVPLPNITQMAAVWQSWAPTEVSIINQRGDAGKLWSKMASDIAATLKK</sequence>
<organism evidence="6 7">
    <name type="scientific">Arcanobacterium canis</name>
    <dbReference type="NCBI Taxonomy" id="999183"/>
    <lineage>
        <taxon>Bacteria</taxon>
        <taxon>Bacillati</taxon>
        <taxon>Actinomycetota</taxon>
        <taxon>Actinomycetes</taxon>
        <taxon>Actinomycetales</taxon>
        <taxon>Actinomycetaceae</taxon>
        <taxon>Arcanobacterium</taxon>
    </lineage>
</organism>
<gene>
    <name evidence="6" type="ORF">P7079_06070</name>
</gene>